<dbReference type="PANTHER" id="PTHR31339">
    <property type="entry name" value="PECTIN LYASE-RELATED"/>
    <property type="match status" value="1"/>
</dbReference>
<evidence type="ECO:0000313" key="7">
    <source>
        <dbReference type="EMBL" id="GIL94140.1"/>
    </source>
</evidence>
<feature type="region of interest" description="Disordered" evidence="5">
    <location>
        <begin position="506"/>
        <end position="552"/>
    </location>
</feature>
<dbReference type="GO" id="GO:0005975">
    <property type="term" value="P:carbohydrate metabolic process"/>
    <property type="evidence" value="ECO:0007669"/>
    <property type="project" value="InterPro"/>
</dbReference>
<dbReference type="InterPro" id="IPR000743">
    <property type="entry name" value="Glyco_hydro_28"/>
</dbReference>
<keyword evidence="6" id="KW-0812">Transmembrane</keyword>
<accession>A0A8J4D2S0</accession>
<keyword evidence="3 4" id="KW-0326">Glycosidase</keyword>
<dbReference type="EMBL" id="BNCQ01000001">
    <property type="protein sequence ID" value="GIL94140.1"/>
    <property type="molecule type" value="Genomic_DNA"/>
</dbReference>
<keyword evidence="6" id="KW-0472">Membrane</keyword>
<dbReference type="Proteomes" id="UP000722791">
    <property type="component" value="Unassembled WGS sequence"/>
</dbReference>
<feature type="transmembrane region" description="Helical" evidence="6">
    <location>
        <begin position="628"/>
        <end position="650"/>
    </location>
</feature>
<dbReference type="OrthoDB" id="187139at2759"/>
<dbReference type="Gene3D" id="2.160.20.10">
    <property type="entry name" value="Single-stranded right-handed beta-helix, Pectin lyase-like"/>
    <property type="match status" value="1"/>
</dbReference>
<evidence type="ECO:0000256" key="6">
    <source>
        <dbReference type="SAM" id="Phobius"/>
    </source>
</evidence>
<dbReference type="InterPro" id="IPR012334">
    <property type="entry name" value="Pectin_lyas_fold"/>
</dbReference>
<evidence type="ECO:0000256" key="5">
    <source>
        <dbReference type="SAM" id="MobiDB-lite"/>
    </source>
</evidence>
<organism evidence="7 8">
    <name type="scientific">Volvox reticuliferus</name>
    <dbReference type="NCBI Taxonomy" id="1737510"/>
    <lineage>
        <taxon>Eukaryota</taxon>
        <taxon>Viridiplantae</taxon>
        <taxon>Chlorophyta</taxon>
        <taxon>core chlorophytes</taxon>
        <taxon>Chlorophyceae</taxon>
        <taxon>CS clade</taxon>
        <taxon>Chlamydomonadales</taxon>
        <taxon>Volvocaceae</taxon>
        <taxon>Volvox</taxon>
    </lineage>
</organism>
<proteinExistence type="inferred from homology"/>
<evidence type="ECO:0000256" key="1">
    <source>
        <dbReference type="ARBA" id="ARBA00008834"/>
    </source>
</evidence>
<dbReference type="InterPro" id="IPR011050">
    <property type="entry name" value="Pectin_lyase_fold/virulence"/>
</dbReference>
<keyword evidence="6" id="KW-1133">Transmembrane helix</keyword>
<dbReference type="PANTHER" id="PTHR31339:SF9">
    <property type="entry name" value="PLASMIN AND FIBRONECTIN-BINDING PROTEIN A"/>
    <property type="match status" value="1"/>
</dbReference>
<evidence type="ECO:0000256" key="4">
    <source>
        <dbReference type="RuleBase" id="RU361169"/>
    </source>
</evidence>
<protein>
    <submittedName>
        <fullName evidence="7">Uncharacterized protein</fullName>
    </submittedName>
</protein>
<evidence type="ECO:0000256" key="3">
    <source>
        <dbReference type="ARBA" id="ARBA00023295"/>
    </source>
</evidence>
<sequence length="670" mass="71920">MKHHRYIVQVKATLAIALIHFVSSYGFVPSLSRLCKPDAFGATADGYSLDTNAVLQAIIACKKGGTVLFGAGKTYRLGEITITGRGIQLEVPPSTTLLASAERKHYGASQDSWYLLHFRRCFGCGLSGGGLIRGPAWEFLDNSSTPYGVRNWRDPSCSVQRQCRPRLVGVCWSSDVRITNLVLRDSAFWTLHIRDSNRVVVQGLTVEGDMRFPNNDGIDIDGSSHVTILQSHITTADDAVCIKGTSGGRRAVRHILVSNCTLQSRSAAVKLGSETRADMSNITFSHLKILKSNRGLAIQLRDHGNIHDVAFRNIEVATRRYPGRWWGGGEPIYITALPRWLGSHVGSLVNVSFTNIVADVAGGVVVLAGSPESMVRGVTLENMQVTITPLGVAYGEAAAEGTPTTSTVAAVPGIGVARSRVDSGAADAGMAPRRAEVQEQAAVAAAAGELPQVRAGLPEQMQLWVKLDLRPGIYGERRWFATAPILAQFMQGLTVRNVSFEFQTPVAHDGGTTRERDSRRLGDQMGDGTVRETRPGAQSSQASNRTGALSDLSAGVGDRGDAPWYEELVQHTVGLQFAEQIAIRVVPAAGLGQQAFRGNGADVGLLSGAPGGGLWWSWEWEGLSHKAVWLWTVVAFATMGIAAATVVIYVRPQPKQVALQEGVVVGTKNA</sequence>
<comment type="similarity">
    <text evidence="1 4">Belongs to the glycosyl hydrolase 28 family.</text>
</comment>
<name>A0A8J4D2S0_9CHLO</name>
<feature type="compositionally biased region" description="Basic and acidic residues" evidence="5">
    <location>
        <begin position="511"/>
        <end position="522"/>
    </location>
</feature>
<dbReference type="SUPFAM" id="SSF51126">
    <property type="entry name" value="Pectin lyase-like"/>
    <property type="match status" value="1"/>
</dbReference>
<dbReference type="GO" id="GO:0004650">
    <property type="term" value="F:polygalacturonase activity"/>
    <property type="evidence" value="ECO:0007669"/>
    <property type="project" value="InterPro"/>
</dbReference>
<evidence type="ECO:0000313" key="8">
    <source>
        <dbReference type="Proteomes" id="UP000722791"/>
    </source>
</evidence>
<keyword evidence="2 4" id="KW-0378">Hydrolase</keyword>
<dbReference type="InterPro" id="IPR051801">
    <property type="entry name" value="GH28_Enzymes"/>
</dbReference>
<comment type="caution">
    <text evidence="7">The sequence shown here is derived from an EMBL/GenBank/DDBJ whole genome shotgun (WGS) entry which is preliminary data.</text>
</comment>
<evidence type="ECO:0000256" key="2">
    <source>
        <dbReference type="ARBA" id="ARBA00022801"/>
    </source>
</evidence>
<dbReference type="Pfam" id="PF00295">
    <property type="entry name" value="Glyco_hydro_28"/>
    <property type="match status" value="1"/>
</dbReference>
<feature type="compositionally biased region" description="Polar residues" evidence="5">
    <location>
        <begin position="536"/>
        <end position="547"/>
    </location>
</feature>
<reference evidence="7" key="1">
    <citation type="journal article" date="2021" name="Proc. Natl. Acad. Sci. U.S.A.">
        <title>Three genomes in the algal genus Volvox reveal the fate of a haploid sex-determining region after a transition to homothallism.</title>
        <authorList>
            <person name="Yamamoto K."/>
            <person name="Hamaji T."/>
            <person name="Kawai-Toyooka H."/>
            <person name="Matsuzaki R."/>
            <person name="Takahashi F."/>
            <person name="Nishimura Y."/>
            <person name="Kawachi M."/>
            <person name="Noguchi H."/>
            <person name="Minakuchi Y."/>
            <person name="Umen J.G."/>
            <person name="Toyoda A."/>
            <person name="Nozaki H."/>
        </authorList>
    </citation>
    <scope>NUCLEOTIDE SEQUENCE</scope>
    <source>
        <strain evidence="7">NIES-3785</strain>
    </source>
</reference>
<dbReference type="AlphaFoldDB" id="A0A8J4D2S0"/>
<gene>
    <name evidence="7" type="ORF">Vretimale_311</name>
</gene>